<proteinExistence type="predicted"/>
<accession>A0AA87ZFP1</accession>
<protein>
    <submittedName>
        <fullName evidence="1">Uncharacterized protein</fullName>
    </submittedName>
</protein>
<dbReference type="AlphaFoldDB" id="A0AA87ZFP1"/>
<dbReference type="Proteomes" id="UP001187192">
    <property type="component" value="Unassembled WGS sequence"/>
</dbReference>
<evidence type="ECO:0000313" key="1">
    <source>
        <dbReference type="EMBL" id="GMN36044.1"/>
    </source>
</evidence>
<sequence>MEEDLVLILCSPGSLIAQAQITHAGRQASKLESWQGGRVAHVGSGYRGWRLATPEATRGR</sequence>
<organism evidence="1 2">
    <name type="scientific">Ficus carica</name>
    <name type="common">Common fig</name>
    <dbReference type="NCBI Taxonomy" id="3494"/>
    <lineage>
        <taxon>Eukaryota</taxon>
        <taxon>Viridiplantae</taxon>
        <taxon>Streptophyta</taxon>
        <taxon>Embryophyta</taxon>
        <taxon>Tracheophyta</taxon>
        <taxon>Spermatophyta</taxon>
        <taxon>Magnoliopsida</taxon>
        <taxon>eudicotyledons</taxon>
        <taxon>Gunneridae</taxon>
        <taxon>Pentapetalae</taxon>
        <taxon>rosids</taxon>
        <taxon>fabids</taxon>
        <taxon>Rosales</taxon>
        <taxon>Moraceae</taxon>
        <taxon>Ficeae</taxon>
        <taxon>Ficus</taxon>
    </lineage>
</organism>
<reference evidence="1" key="1">
    <citation type="submission" date="2023-07" db="EMBL/GenBank/DDBJ databases">
        <title>draft genome sequence of fig (Ficus carica).</title>
        <authorList>
            <person name="Takahashi T."/>
            <person name="Nishimura K."/>
        </authorList>
    </citation>
    <scope>NUCLEOTIDE SEQUENCE</scope>
</reference>
<name>A0AA87ZFP1_FICCA</name>
<dbReference type="EMBL" id="BTGU01002259">
    <property type="protein sequence ID" value="GMN36044.1"/>
    <property type="molecule type" value="Genomic_DNA"/>
</dbReference>
<keyword evidence="2" id="KW-1185">Reference proteome</keyword>
<evidence type="ECO:0000313" key="2">
    <source>
        <dbReference type="Proteomes" id="UP001187192"/>
    </source>
</evidence>
<gene>
    <name evidence="1" type="ORF">TIFTF001_042351</name>
</gene>
<comment type="caution">
    <text evidence="1">The sequence shown here is derived from an EMBL/GenBank/DDBJ whole genome shotgun (WGS) entry which is preliminary data.</text>
</comment>